<name>A0A0K2VLL7_LEPSM</name>
<reference evidence="2" key="1">
    <citation type="submission" date="2014-05" db="EMBL/GenBank/DDBJ databases">
        <authorList>
            <person name="Chronopoulou M."/>
        </authorList>
    </citation>
    <scope>NUCLEOTIDE SEQUENCE</scope>
    <source>
        <tissue evidence="2">Whole organism</tissue>
    </source>
</reference>
<protein>
    <recommendedName>
        <fullName evidence="3">Secreted protein</fullName>
    </recommendedName>
</protein>
<feature type="chain" id="PRO_5005489651" description="Secreted protein" evidence="1">
    <location>
        <begin position="32"/>
        <end position="78"/>
    </location>
</feature>
<proteinExistence type="predicted"/>
<evidence type="ECO:0000256" key="1">
    <source>
        <dbReference type="SAM" id="SignalP"/>
    </source>
</evidence>
<keyword evidence="1" id="KW-0732">Signal</keyword>
<accession>A0A0K2VLL7</accession>
<organism evidence="2">
    <name type="scientific">Lepeophtheirus salmonis</name>
    <name type="common">Salmon louse</name>
    <name type="synonym">Caligus salmonis</name>
    <dbReference type="NCBI Taxonomy" id="72036"/>
    <lineage>
        <taxon>Eukaryota</taxon>
        <taxon>Metazoa</taxon>
        <taxon>Ecdysozoa</taxon>
        <taxon>Arthropoda</taxon>
        <taxon>Crustacea</taxon>
        <taxon>Multicrustacea</taxon>
        <taxon>Hexanauplia</taxon>
        <taxon>Copepoda</taxon>
        <taxon>Siphonostomatoida</taxon>
        <taxon>Caligidae</taxon>
        <taxon>Lepeophtheirus</taxon>
    </lineage>
</organism>
<sequence length="78" mass="8976">MTSLQRLGMLLMRWRMVSWGISSQTWTKASANSWTVCGATWRWWMERDMMSQMCSIGFRSGERAGQSIASMPSSCRNC</sequence>
<dbReference type="EMBL" id="HACA01033888">
    <property type="protein sequence ID" value="CDW51250.1"/>
    <property type="molecule type" value="Transcribed_RNA"/>
</dbReference>
<feature type="signal peptide" evidence="1">
    <location>
        <begin position="1"/>
        <end position="31"/>
    </location>
</feature>
<evidence type="ECO:0008006" key="3">
    <source>
        <dbReference type="Google" id="ProtNLM"/>
    </source>
</evidence>
<dbReference type="AlphaFoldDB" id="A0A0K2VLL7"/>
<evidence type="ECO:0000313" key="2">
    <source>
        <dbReference type="EMBL" id="CDW51250.1"/>
    </source>
</evidence>